<sequence length="335" mass="37937">MNRSDFLKRASSSGTGIGIKRNISAYFKGTEKGGNTVSKDKSDVVILEKDVKNDGDNTAIVKSNKSTQNSTEAGASQQFLKLAKRFVIDGALLPEEKQMLIEDRTVKRARLSQLRKQQNIENIMQKTLSYCASFEIGQRTDHDWFSRYIALSEEVSNPTMQDLWAKILAGELTKPGSFSFKALQVFRDMSIYDAKLLAKACSLAIKDPNKKNIRLITGAYQQPGLFNFFSKQRQQYCNLSHYGLNYADLLALSENHLIYLQESESSLLSKNDSLQFTYNGLALKLTAKKSNVCLQFYKFTPLGAELAHLISDKSNDEFFEHLKNMLTHYFVVNRD</sequence>
<keyword evidence="2" id="KW-1185">Reference proteome</keyword>
<dbReference type="OrthoDB" id="886161at2"/>
<dbReference type="InterPro" id="IPR021254">
    <property type="entry name" value="DUF2806"/>
</dbReference>
<reference evidence="1 2" key="1">
    <citation type="submission" date="2019-07" db="EMBL/GenBank/DDBJ databases">
        <title>Genomes of sea-ice associated Colwellia species.</title>
        <authorList>
            <person name="Bowman J.P."/>
        </authorList>
    </citation>
    <scope>NUCLEOTIDE SEQUENCE [LARGE SCALE GENOMIC DNA]</scope>
    <source>
        <strain evidence="1 2">ACAM 459</strain>
    </source>
</reference>
<gene>
    <name evidence="1" type="ORF">ESZ36_19390</name>
</gene>
<dbReference type="EMBL" id="VOLT01000012">
    <property type="protein sequence ID" value="TWX64857.1"/>
    <property type="molecule type" value="Genomic_DNA"/>
</dbReference>
<protein>
    <submittedName>
        <fullName evidence="1">TIGR03899 family protein</fullName>
    </submittedName>
</protein>
<evidence type="ECO:0000313" key="1">
    <source>
        <dbReference type="EMBL" id="TWX64857.1"/>
    </source>
</evidence>
<evidence type="ECO:0000313" key="2">
    <source>
        <dbReference type="Proteomes" id="UP000321822"/>
    </source>
</evidence>
<dbReference type="AlphaFoldDB" id="A0A5C6Q8E6"/>
<proteinExistence type="predicted"/>
<organism evidence="1 2">
    <name type="scientific">Colwellia demingiae</name>
    <dbReference type="NCBI Taxonomy" id="89401"/>
    <lineage>
        <taxon>Bacteria</taxon>
        <taxon>Pseudomonadati</taxon>
        <taxon>Pseudomonadota</taxon>
        <taxon>Gammaproteobacteria</taxon>
        <taxon>Alteromonadales</taxon>
        <taxon>Colwelliaceae</taxon>
        <taxon>Colwellia</taxon>
    </lineage>
</organism>
<comment type="caution">
    <text evidence="1">The sequence shown here is derived from an EMBL/GenBank/DDBJ whole genome shotgun (WGS) entry which is preliminary data.</text>
</comment>
<dbReference type="Proteomes" id="UP000321822">
    <property type="component" value="Unassembled WGS sequence"/>
</dbReference>
<dbReference type="Pfam" id="PF10987">
    <property type="entry name" value="DUF2806"/>
    <property type="match status" value="1"/>
</dbReference>
<name>A0A5C6Q8E6_9GAMM</name>
<accession>A0A5C6Q8E6</accession>
<dbReference type="NCBIfam" id="TIGR03899">
    <property type="entry name" value="TIGR03899 family protein"/>
    <property type="match status" value="1"/>
</dbReference>
<dbReference type="RefSeq" id="WP_146790929.1">
    <property type="nucleotide sequence ID" value="NZ_VOLT01000012.1"/>
</dbReference>